<evidence type="ECO:0000313" key="1">
    <source>
        <dbReference type="EMBL" id="MPC68411.1"/>
    </source>
</evidence>
<dbReference type="OrthoDB" id="6347579at2759"/>
<keyword evidence="2" id="KW-1185">Reference proteome</keyword>
<organism evidence="1 2">
    <name type="scientific">Portunus trituberculatus</name>
    <name type="common">Swimming crab</name>
    <name type="synonym">Neptunus trituberculatus</name>
    <dbReference type="NCBI Taxonomy" id="210409"/>
    <lineage>
        <taxon>Eukaryota</taxon>
        <taxon>Metazoa</taxon>
        <taxon>Ecdysozoa</taxon>
        <taxon>Arthropoda</taxon>
        <taxon>Crustacea</taxon>
        <taxon>Multicrustacea</taxon>
        <taxon>Malacostraca</taxon>
        <taxon>Eumalacostraca</taxon>
        <taxon>Eucarida</taxon>
        <taxon>Decapoda</taxon>
        <taxon>Pleocyemata</taxon>
        <taxon>Brachyura</taxon>
        <taxon>Eubrachyura</taxon>
        <taxon>Portunoidea</taxon>
        <taxon>Portunidae</taxon>
        <taxon>Portuninae</taxon>
        <taxon>Portunus</taxon>
    </lineage>
</organism>
<evidence type="ECO:0000313" key="2">
    <source>
        <dbReference type="Proteomes" id="UP000324222"/>
    </source>
</evidence>
<dbReference type="EMBL" id="VSRR010027806">
    <property type="protein sequence ID" value="MPC68411.1"/>
    <property type="molecule type" value="Genomic_DNA"/>
</dbReference>
<dbReference type="AlphaFoldDB" id="A0A5B7H6V2"/>
<accession>A0A5B7H6V2</accession>
<gene>
    <name evidence="1" type="ORF">E2C01_062611</name>
</gene>
<dbReference type="Proteomes" id="UP000324222">
    <property type="component" value="Unassembled WGS sequence"/>
</dbReference>
<evidence type="ECO:0008006" key="3">
    <source>
        <dbReference type="Google" id="ProtNLM"/>
    </source>
</evidence>
<reference evidence="1 2" key="1">
    <citation type="submission" date="2019-05" db="EMBL/GenBank/DDBJ databases">
        <title>Another draft genome of Portunus trituberculatus and its Hox gene families provides insights of decapod evolution.</title>
        <authorList>
            <person name="Jeong J.-H."/>
            <person name="Song I."/>
            <person name="Kim S."/>
            <person name="Choi T."/>
            <person name="Kim D."/>
            <person name="Ryu S."/>
            <person name="Kim W."/>
        </authorList>
    </citation>
    <scope>NUCLEOTIDE SEQUENCE [LARGE SCALE GENOMIC DNA]</scope>
    <source>
        <tissue evidence="1">Muscle</tissue>
    </source>
</reference>
<comment type="caution">
    <text evidence="1">The sequence shown here is derived from an EMBL/GenBank/DDBJ whole genome shotgun (WGS) entry which is preliminary data.</text>
</comment>
<proteinExistence type="predicted"/>
<sequence length="179" mass="19648">MADSDVKGSEMPEGSELQEKSLRDLVIGLIQTVNEIMSDMRWARIERREKYEATLVQQDMTEEVKEEWVAVRQQCEGRTGVIESAVDGRLCPELVDTGAAKTVVREEVVAVQDLPVADWQLCGVTGHCTTPRGPMMATITVGGMEKLPAFVADMEELCLVGLDSLVQSAACVNSGRMQM</sequence>
<dbReference type="InterPro" id="IPR021109">
    <property type="entry name" value="Peptidase_aspartic_dom_sf"/>
</dbReference>
<name>A0A5B7H6V2_PORTR</name>
<dbReference type="SUPFAM" id="SSF50630">
    <property type="entry name" value="Acid proteases"/>
    <property type="match status" value="1"/>
</dbReference>
<protein>
    <recommendedName>
        <fullName evidence="3">Peptidase A2 domain-containing protein</fullName>
    </recommendedName>
</protein>